<protein>
    <submittedName>
        <fullName evidence="7">RNA polymerase, sigma subunit, ECF family</fullName>
    </submittedName>
</protein>
<proteinExistence type="inferred from homology"/>
<gene>
    <name evidence="7" type="ORF">SAMN05192529_10189</name>
</gene>
<keyword evidence="2" id="KW-0805">Transcription regulation</keyword>
<comment type="similarity">
    <text evidence="1">Belongs to the sigma-70 factor family. ECF subfamily.</text>
</comment>
<dbReference type="SUPFAM" id="SSF88659">
    <property type="entry name" value="Sigma3 and sigma4 domains of RNA polymerase sigma factors"/>
    <property type="match status" value="1"/>
</dbReference>
<dbReference type="Pfam" id="PF04542">
    <property type="entry name" value="Sigma70_r2"/>
    <property type="match status" value="1"/>
</dbReference>
<sequence length="194" mass="22010">MDQHSIPDKLQILAAVAAGDQLAFKKLVDLYSDPLGRFIAAITKDHGLAEEIVQDVFLKIWQNRQTLPEIKNFHGWLFVIAKHQALNALRNALVIHYDLQTPLFQLTDSNDSIEQLQEKERRLSLLEAAVQSLPSQQKTAYLLSRRAGKSYKQIAQEMELSPQTVKKYLQLATGHIIKYIEAGTTLTLFALFVK</sequence>
<dbReference type="InterPro" id="IPR013325">
    <property type="entry name" value="RNA_pol_sigma_r2"/>
</dbReference>
<evidence type="ECO:0000313" key="7">
    <source>
        <dbReference type="EMBL" id="SDZ73825.1"/>
    </source>
</evidence>
<evidence type="ECO:0000256" key="2">
    <source>
        <dbReference type="ARBA" id="ARBA00023015"/>
    </source>
</evidence>
<dbReference type="InterPro" id="IPR014284">
    <property type="entry name" value="RNA_pol_sigma-70_dom"/>
</dbReference>
<dbReference type="InterPro" id="IPR013324">
    <property type="entry name" value="RNA_pol_sigma_r3/r4-like"/>
</dbReference>
<reference evidence="7 8" key="1">
    <citation type="submission" date="2016-10" db="EMBL/GenBank/DDBJ databases">
        <authorList>
            <person name="de Groot N.N."/>
        </authorList>
    </citation>
    <scope>NUCLEOTIDE SEQUENCE [LARGE SCALE GENOMIC DNA]</scope>
    <source>
        <strain evidence="7 8">Vu-144</strain>
    </source>
</reference>
<feature type="domain" description="RNA polymerase sigma factor 70 region 4 type 2" evidence="6">
    <location>
        <begin position="125"/>
        <end position="172"/>
    </location>
</feature>
<dbReference type="InterPro" id="IPR039425">
    <property type="entry name" value="RNA_pol_sigma-70-like"/>
</dbReference>
<dbReference type="Pfam" id="PF08281">
    <property type="entry name" value="Sigma70_r4_2"/>
    <property type="match status" value="1"/>
</dbReference>
<dbReference type="GO" id="GO:0016987">
    <property type="term" value="F:sigma factor activity"/>
    <property type="evidence" value="ECO:0007669"/>
    <property type="project" value="UniProtKB-KW"/>
</dbReference>
<keyword evidence="8" id="KW-1185">Reference proteome</keyword>
<evidence type="ECO:0000256" key="4">
    <source>
        <dbReference type="ARBA" id="ARBA00023163"/>
    </source>
</evidence>
<dbReference type="GO" id="GO:0006352">
    <property type="term" value="P:DNA-templated transcription initiation"/>
    <property type="evidence" value="ECO:0007669"/>
    <property type="project" value="InterPro"/>
</dbReference>
<name>A0A1H3VGA7_9BACT</name>
<dbReference type="AlphaFoldDB" id="A0A1H3VGA7"/>
<dbReference type="Gene3D" id="1.10.1740.10">
    <property type="match status" value="1"/>
</dbReference>
<dbReference type="NCBIfam" id="TIGR02937">
    <property type="entry name" value="sigma70-ECF"/>
    <property type="match status" value="1"/>
</dbReference>
<dbReference type="InterPro" id="IPR036388">
    <property type="entry name" value="WH-like_DNA-bd_sf"/>
</dbReference>
<keyword evidence="4" id="KW-0804">Transcription</keyword>
<dbReference type="Proteomes" id="UP000199041">
    <property type="component" value="Unassembled WGS sequence"/>
</dbReference>
<dbReference type="PANTHER" id="PTHR43133">
    <property type="entry name" value="RNA POLYMERASE ECF-TYPE SIGMA FACTO"/>
    <property type="match status" value="1"/>
</dbReference>
<accession>A0A1H3VGA7</accession>
<organism evidence="7 8">
    <name type="scientific">Arachidicoccus rhizosphaerae</name>
    <dbReference type="NCBI Taxonomy" id="551991"/>
    <lineage>
        <taxon>Bacteria</taxon>
        <taxon>Pseudomonadati</taxon>
        <taxon>Bacteroidota</taxon>
        <taxon>Chitinophagia</taxon>
        <taxon>Chitinophagales</taxon>
        <taxon>Chitinophagaceae</taxon>
        <taxon>Arachidicoccus</taxon>
    </lineage>
</organism>
<dbReference type="EMBL" id="FNQY01000001">
    <property type="protein sequence ID" value="SDZ73825.1"/>
    <property type="molecule type" value="Genomic_DNA"/>
</dbReference>
<feature type="domain" description="RNA polymerase sigma-70 region 2" evidence="5">
    <location>
        <begin position="27"/>
        <end position="91"/>
    </location>
</feature>
<evidence type="ECO:0000259" key="6">
    <source>
        <dbReference type="Pfam" id="PF08281"/>
    </source>
</evidence>
<dbReference type="Gene3D" id="1.10.10.10">
    <property type="entry name" value="Winged helix-like DNA-binding domain superfamily/Winged helix DNA-binding domain"/>
    <property type="match status" value="1"/>
</dbReference>
<evidence type="ECO:0000313" key="8">
    <source>
        <dbReference type="Proteomes" id="UP000199041"/>
    </source>
</evidence>
<dbReference type="SUPFAM" id="SSF88946">
    <property type="entry name" value="Sigma2 domain of RNA polymerase sigma factors"/>
    <property type="match status" value="1"/>
</dbReference>
<evidence type="ECO:0000256" key="1">
    <source>
        <dbReference type="ARBA" id="ARBA00010641"/>
    </source>
</evidence>
<dbReference type="GO" id="GO:0003677">
    <property type="term" value="F:DNA binding"/>
    <property type="evidence" value="ECO:0007669"/>
    <property type="project" value="InterPro"/>
</dbReference>
<dbReference type="STRING" id="551991.SAMN05192529_10189"/>
<dbReference type="RefSeq" id="WP_170831089.1">
    <property type="nucleotide sequence ID" value="NZ_FNQY01000001.1"/>
</dbReference>
<keyword evidence="3" id="KW-0731">Sigma factor</keyword>
<evidence type="ECO:0000259" key="5">
    <source>
        <dbReference type="Pfam" id="PF04542"/>
    </source>
</evidence>
<evidence type="ECO:0000256" key="3">
    <source>
        <dbReference type="ARBA" id="ARBA00023082"/>
    </source>
</evidence>
<dbReference type="PANTHER" id="PTHR43133:SF46">
    <property type="entry name" value="RNA POLYMERASE SIGMA-70 FACTOR ECF SUBFAMILY"/>
    <property type="match status" value="1"/>
</dbReference>
<dbReference type="InterPro" id="IPR013249">
    <property type="entry name" value="RNA_pol_sigma70_r4_t2"/>
</dbReference>
<dbReference type="InterPro" id="IPR007627">
    <property type="entry name" value="RNA_pol_sigma70_r2"/>
</dbReference>